<dbReference type="SUPFAM" id="SSF51735">
    <property type="entry name" value="NAD(P)-binding Rossmann-fold domains"/>
    <property type="match status" value="1"/>
</dbReference>
<sequence>MTHIPLDCSLNFADVLDLHIARNNKSTMYSFADEGGRITEISRFEFARAAHRAAHLLRPGRRGLDGQVLAIIALTDVLVYQTIVAGCIKAGLVPFQISHRNSTAALIHLLSTTGSHRLLNTKEPLANVVDTLSVDLSAKRYELSVEEIPLLGQLYPRLGHETAEDHFVAYPSSTVKPALDEVAMYLHSSGSTGFPKPIPESHRNLIQYAALEAPIETVELSPRHAVGALPGFHILGMFMQLLIPVLNGGMACIYPPVSTPTEYNVPAAPTPESALENAKRTNATGITAVPAFLMEWQSPDQIEYLKTLKLLQYSGGPLTSRVGDFLFAQGVNIVSVYGSTECGVVNVLHRRKAEVDAGEWAWFRFSSRVNVRWVSQGDGTHECQLLTVPEAHQLAVENLPDVKGYATKDLFERHPTKPDLYRIVGRLDDVLIMANGEKTVPGPMEDIMMASPLIAGAVMFGRERNQVGVLIDPNPQYTVDPKDEKQIANFRNLIWPVIQEANENTPAFARIYKEMILITQPDRPMVHSPKGTVIKKSTIALYQQDIENLYLMIETSANAGSDIDPPSSWTPSELEPWLKIHAALVAGKDLRGGRDLFDQGFDSLNATFLRHRIANALNNSTQNQVKAAARKILQNFVYEHPTLEELARAISGLVDGNAADGKSGGRKAIIEEMIAKYSEGFDESAVHHEPAVAGVSGTVVLLTGSTGGIGSHILEILLRLPSVERVYAFNRPGRTSVVERQTRTFLDRALDVNLLASEKLVYLEGEIFQAGLGLPSNVWDALRGTVKVIIHNAWTLDFNKSLTSFESHVRGTRNLIDLARQSPRTGVRFLFASSIASAQSWDQTRGPVPEELQPDADVAVGNGYGESKYVSERILALSGLDATSFRIGQVSGSPSNGAWSTTDWVPAIVKSSIVLENFPSDPSGVVAWLPPEAVSQAIVDAALSVEKPPFAINLIHPRPIPWDDVISTMARIVRLPLVPFADWVKQLEDRSVGATAADIENIPGIKLLDFFRAAVEGAGNIQFSTEKTQTMSESMRLLKPLGDEDVQRWMQYWREKQFLP</sequence>
<dbReference type="AlphaFoldDB" id="A0AAD7HYT5"/>
<proteinExistence type="predicted"/>
<keyword evidence="2" id="KW-0597">Phosphoprotein</keyword>
<comment type="caution">
    <text evidence="4">The sequence shown here is derived from an EMBL/GenBank/DDBJ whole genome shotgun (WGS) entry which is preliminary data.</text>
</comment>
<dbReference type="Pfam" id="PF07993">
    <property type="entry name" value="NAD_binding_4"/>
    <property type="match status" value="1"/>
</dbReference>
<dbReference type="InterPro" id="IPR013120">
    <property type="entry name" value="FAR_NAD-bd"/>
</dbReference>
<evidence type="ECO:0000256" key="2">
    <source>
        <dbReference type="ARBA" id="ARBA00022553"/>
    </source>
</evidence>
<dbReference type="Gene3D" id="3.40.50.12780">
    <property type="entry name" value="N-terminal domain of ligase-like"/>
    <property type="match status" value="1"/>
</dbReference>
<dbReference type="PROSITE" id="PS00455">
    <property type="entry name" value="AMP_BINDING"/>
    <property type="match status" value="1"/>
</dbReference>
<organism evidence="4 5">
    <name type="scientific">Mycena metata</name>
    <dbReference type="NCBI Taxonomy" id="1033252"/>
    <lineage>
        <taxon>Eukaryota</taxon>
        <taxon>Fungi</taxon>
        <taxon>Dikarya</taxon>
        <taxon>Basidiomycota</taxon>
        <taxon>Agaricomycotina</taxon>
        <taxon>Agaricomycetes</taxon>
        <taxon>Agaricomycetidae</taxon>
        <taxon>Agaricales</taxon>
        <taxon>Marasmiineae</taxon>
        <taxon>Mycenaceae</taxon>
        <taxon>Mycena</taxon>
    </lineage>
</organism>
<evidence type="ECO:0000313" key="4">
    <source>
        <dbReference type="EMBL" id="KAJ7731236.1"/>
    </source>
</evidence>
<dbReference type="InterPro" id="IPR036291">
    <property type="entry name" value="NAD(P)-bd_dom_sf"/>
</dbReference>
<dbReference type="Pfam" id="PF00501">
    <property type="entry name" value="AMP-binding"/>
    <property type="match status" value="1"/>
</dbReference>
<keyword evidence="1" id="KW-0596">Phosphopantetheine</keyword>
<dbReference type="Gene3D" id="1.10.1200.10">
    <property type="entry name" value="ACP-like"/>
    <property type="match status" value="1"/>
</dbReference>
<dbReference type="Gene3D" id="3.40.50.720">
    <property type="entry name" value="NAD(P)-binding Rossmann-like Domain"/>
    <property type="match status" value="1"/>
</dbReference>
<dbReference type="InterPro" id="IPR000873">
    <property type="entry name" value="AMP-dep_synth/lig_dom"/>
</dbReference>
<accession>A0AAD7HYT5</accession>
<dbReference type="PANTHER" id="PTHR43439">
    <property type="entry name" value="PHENYLACETATE-COENZYME A LIGASE"/>
    <property type="match status" value="1"/>
</dbReference>
<keyword evidence="5" id="KW-1185">Reference proteome</keyword>
<name>A0AAD7HYT5_9AGAR</name>
<dbReference type="EMBL" id="JARKIB010000154">
    <property type="protein sequence ID" value="KAJ7731236.1"/>
    <property type="molecule type" value="Genomic_DNA"/>
</dbReference>
<reference evidence="4" key="1">
    <citation type="submission" date="2023-03" db="EMBL/GenBank/DDBJ databases">
        <title>Massive genome expansion in bonnet fungi (Mycena s.s.) driven by repeated elements and novel gene families across ecological guilds.</title>
        <authorList>
            <consortium name="Lawrence Berkeley National Laboratory"/>
            <person name="Harder C.B."/>
            <person name="Miyauchi S."/>
            <person name="Viragh M."/>
            <person name="Kuo A."/>
            <person name="Thoen E."/>
            <person name="Andreopoulos B."/>
            <person name="Lu D."/>
            <person name="Skrede I."/>
            <person name="Drula E."/>
            <person name="Henrissat B."/>
            <person name="Morin E."/>
            <person name="Kohler A."/>
            <person name="Barry K."/>
            <person name="LaButti K."/>
            <person name="Morin E."/>
            <person name="Salamov A."/>
            <person name="Lipzen A."/>
            <person name="Mereny Z."/>
            <person name="Hegedus B."/>
            <person name="Baldrian P."/>
            <person name="Stursova M."/>
            <person name="Weitz H."/>
            <person name="Taylor A."/>
            <person name="Grigoriev I.V."/>
            <person name="Nagy L.G."/>
            <person name="Martin F."/>
            <person name="Kauserud H."/>
        </authorList>
    </citation>
    <scope>NUCLEOTIDE SEQUENCE</scope>
    <source>
        <strain evidence="4">CBHHK182m</strain>
    </source>
</reference>
<dbReference type="InterPro" id="IPR036736">
    <property type="entry name" value="ACP-like_sf"/>
</dbReference>
<evidence type="ECO:0000256" key="1">
    <source>
        <dbReference type="ARBA" id="ARBA00022450"/>
    </source>
</evidence>
<protein>
    <submittedName>
        <fullName evidence="4">Aminoadipate reductase</fullName>
    </submittedName>
</protein>
<feature type="domain" description="Polyketide synthase-like phosphopantetheine-binding" evidence="3">
    <location>
        <begin position="575"/>
        <end position="654"/>
    </location>
</feature>
<dbReference type="Proteomes" id="UP001215598">
    <property type="component" value="Unassembled WGS sequence"/>
</dbReference>
<dbReference type="InterPro" id="IPR020845">
    <property type="entry name" value="AMP-binding_CS"/>
</dbReference>
<dbReference type="PANTHER" id="PTHR43439:SF2">
    <property type="entry name" value="ENZYME, PUTATIVE (JCVI)-RELATED"/>
    <property type="match status" value="1"/>
</dbReference>
<dbReference type="SMART" id="SM00823">
    <property type="entry name" value="PKS_PP"/>
    <property type="match status" value="1"/>
</dbReference>
<evidence type="ECO:0000259" key="3">
    <source>
        <dbReference type="SMART" id="SM00823"/>
    </source>
</evidence>
<evidence type="ECO:0000313" key="5">
    <source>
        <dbReference type="Proteomes" id="UP001215598"/>
    </source>
</evidence>
<dbReference type="SUPFAM" id="SSF56801">
    <property type="entry name" value="Acetyl-CoA synthetase-like"/>
    <property type="match status" value="1"/>
</dbReference>
<dbReference type="InterPro" id="IPR051414">
    <property type="entry name" value="Adenylate-forming_Reductase"/>
</dbReference>
<dbReference type="InterPro" id="IPR020806">
    <property type="entry name" value="PKS_PP-bd"/>
</dbReference>
<dbReference type="InterPro" id="IPR042099">
    <property type="entry name" value="ANL_N_sf"/>
</dbReference>
<gene>
    <name evidence="4" type="ORF">B0H16DRAFT_1381945</name>
</gene>
<dbReference type="GO" id="GO:0031177">
    <property type="term" value="F:phosphopantetheine binding"/>
    <property type="evidence" value="ECO:0007669"/>
    <property type="project" value="InterPro"/>
</dbReference>
<dbReference type="Pfam" id="PF23562">
    <property type="entry name" value="AMP-binding_C_3"/>
    <property type="match status" value="1"/>
</dbReference>